<comment type="caution">
    <text evidence="1">The sequence shown here is derived from an EMBL/GenBank/DDBJ whole genome shotgun (WGS) entry which is preliminary data.</text>
</comment>
<dbReference type="OrthoDB" id="5585636at2"/>
<keyword evidence="2" id="KW-1185">Reference proteome</keyword>
<dbReference type="Proteomes" id="UP000298681">
    <property type="component" value="Unassembled WGS sequence"/>
</dbReference>
<gene>
    <name evidence="1" type="ORF">E4582_10735</name>
</gene>
<reference evidence="1 2" key="1">
    <citation type="submission" date="2019-01" db="EMBL/GenBank/DDBJ databases">
        <authorList>
            <person name="Zhang S."/>
        </authorList>
    </citation>
    <scope>NUCLEOTIDE SEQUENCE [LARGE SCALE GENOMIC DNA]</scope>
    <source>
        <strain evidence="1 2">1626</strain>
    </source>
</reference>
<accession>A0A4Z1R9U9</accession>
<organism evidence="1 2">
    <name type="scientific">Luteimonas yindakuii</name>
    <dbReference type="NCBI Taxonomy" id="2565782"/>
    <lineage>
        <taxon>Bacteria</taxon>
        <taxon>Pseudomonadati</taxon>
        <taxon>Pseudomonadota</taxon>
        <taxon>Gammaproteobacteria</taxon>
        <taxon>Lysobacterales</taxon>
        <taxon>Lysobacteraceae</taxon>
        <taxon>Luteimonas</taxon>
    </lineage>
</organism>
<evidence type="ECO:0000313" key="1">
    <source>
        <dbReference type="EMBL" id="TKS55405.1"/>
    </source>
</evidence>
<protein>
    <submittedName>
        <fullName evidence="1">Uncharacterized protein</fullName>
    </submittedName>
</protein>
<dbReference type="EMBL" id="SPUH01000001">
    <property type="protein sequence ID" value="TKS55405.1"/>
    <property type="molecule type" value="Genomic_DNA"/>
</dbReference>
<dbReference type="AlphaFoldDB" id="A0A4Z1R9U9"/>
<sequence length="233" mass="23576">MAAPPEPVPARAPLSEISDAELGDMRGRYVVGNDLVAWFGVTMTSVWQTTSGQTLQGALQLGMDFSAGGTPTLSFEPTVSITAADAPLPVAASGATVDAAGLANVSGLVQSVQVAGDHNAVSNVTALRVREGEAPAPSAPQEAATRTASASGMQVSAGVADGMAQVLLQVDGQGLAMQWLRSGSAGQSVQLAASGQQIHNQLQIDLVRQSLPATANLQRDVAQAIGLNRGVGI</sequence>
<name>A0A4Z1R9U9_9GAMM</name>
<evidence type="ECO:0000313" key="2">
    <source>
        <dbReference type="Proteomes" id="UP000298681"/>
    </source>
</evidence>
<proteinExistence type="predicted"/>